<organism evidence="1 2">
    <name type="scientific">Salinicoccus kekensis</name>
    <dbReference type="NCBI Taxonomy" id="714307"/>
    <lineage>
        <taxon>Bacteria</taxon>
        <taxon>Bacillati</taxon>
        <taxon>Bacillota</taxon>
        <taxon>Bacilli</taxon>
        <taxon>Bacillales</taxon>
        <taxon>Staphylococcaceae</taxon>
        <taxon>Salinicoccus</taxon>
    </lineage>
</organism>
<keyword evidence="2" id="KW-1185">Reference proteome</keyword>
<gene>
    <name evidence="1" type="ORF">SAMN05878391_2664</name>
</gene>
<evidence type="ECO:0008006" key="3">
    <source>
        <dbReference type="Google" id="ProtNLM"/>
    </source>
</evidence>
<dbReference type="Proteomes" id="UP000219412">
    <property type="component" value="Unassembled WGS sequence"/>
</dbReference>
<sequence length="358" mass="42212">MTNLNELRHLVENTDQETLQNFVVDLLSEDENLVMRLRLLSNNELTEGDFDQYKKRYQDIVNPNVEKGSFVPYSKARRMEKGLNDFLNTEVTGLVNNKYFEEAFDITKLIFLRINKLRIEDAGGVVSEIMDEIFRVWQAILNSGPRSVAVSMFRWIISRHASLGDATDTDKYLEFLLDNFREPNQMERKLQIAGQQIESLGGEAGLDKAELEKWARFYLELAEQMDDEDKMDAFIEDHLDFFEVRRFAIDRYISNGEYDQAIELLKAGREIHHKPHGLSREYTVQLKELYKIKKNHEAYIEELWLLTTRYDVNNMEPFNELKAQYSDEEWPKKRDEVLKALPEYARLGDYYRNEGMEG</sequence>
<dbReference type="RefSeq" id="WP_097042983.1">
    <property type="nucleotide sequence ID" value="NZ_OBQF01000009.1"/>
</dbReference>
<dbReference type="AlphaFoldDB" id="A0A285UTQ8"/>
<name>A0A285UTQ8_9STAP</name>
<dbReference type="OrthoDB" id="9760715at2"/>
<evidence type="ECO:0000313" key="2">
    <source>
        <dbReference type="Proteomes" id="UP000219412"/>
    </source>
</evidence>
<evidence type="ECO:0000313" key="1">
    <source>
        <dbReference type="EMBL" id="SOC45230.1"/>
    </source>
</evidence>
<proteinExistence type="predicted"/>
<reference evidence="2" key="1">
    <citation type="submission" date="2017-08" db="EMBL/GenBank/DDBJ databases">
        <authorList>
            <person name="Varghese N."/>
            <person name="Submissions S."/>
        </authorList>
    </citation>
    <scope>NUCLEOTIDE SEQUENCE [LARGE SCALE GENOMIC DNA]</scope>
    <source>
        <strain evidence="2">DSM 23173</strain>
    </source>
</reference>
<dbReference type="EMBL" id="OBQF01000009">
    <property type="protein sequence ID" value="SOC45230.1"/>
    <property type="molecule type" value="Genomic_DNA"/>
</dbReference>
<protein>
    <recommendedName>
        <fullName evidence="3">Tetratricopeptide repeat protein</fullName>
    </recommendedName>
</protein>
<accession>A0A285UTQ8</accession>